<dbReference type="EMBL" id="GG738893">
    <property type="protein sequence ID" value="EFC40269.1"/>
    <property type="molecule type" value="Genomic_DNA"/>
</dbReference>
<gene>
    <name evidence="2" type="ORF">NAEGRDRAFT_71783</name>
</gene>
<dbReference type="AlphaFoldDB" id="D2VS20"/>
<dbReference type="Proteomes" id="UP000006671">
    <property type="component" value="Unassembled WGS sequence"/>
</dbReference>
<dbReference type="GeneID" id="8854776"/>
<accession>D2VS20</accession>
<feature type="signal peptide" evidence="1">
    <location>
        <begin position="1"/>
        <end position="22"/>
    </location>
</feature>
<organism evidence="3">
    <name type="scientific">Naegleria gruberi</name>
    <name type="common">Amoeba</name>
    <dbReference type="NCBI Taxonomy" id="5762"/>
    <lineage>
        <taxon>Eukaryota</taxon>
        <taxon>Discoba</taxon>
        <taxon>Heterolobosea</taxon>
        <taxon>Tetramitia</taxon>
        <taxon>Eutetramitia</taxon>
        <taxon>Vahlkampfiidae</taxon>
        <taxon>Naegleria</taxon>
    </lineage>
</organism>
<dbReference type="RefSeq" id="XP_002673013.1">
    <property type="nucleotide sequence ID" value="XM_002672967.1"/>
</dbReference>
<dbReference type="OMA" id="RFENTDA"/>
<evidence type="ECO:0000313" key="2">
    <source>
        <dbReference type="EMBL" id="EFC40269.1"/>
    </source>
</evidence>
<protein>
    <submittedName>
        <fullName evidence="2">Predicted protein</fullName>
    </submittedName>
</protein>
<feature type="chain" id="PRO_5003037792" evidence="1">
    <location>
        <begin position="23"/>
        <end position="188"/>
    </location>
</feature>
<proteinExistence type="predicted"/>
<dbReference type="OrthoDB" id="10334879at2759"/>
<sequence length="188" mass="20455">MKHFFLIAGVLLVVLMINAVSASTENVVVGSAAISKIDAEEQQAMNLIDRLRGNVRGSGANCRFENTDATIKTFICDITFEKKVLVKKVKASATVSIVANLASSRVTVKIQSHGATLYNKDYPIGQVNLDPICVNVIPEVGFCLQLRNLRFNTNPPGCVSIDLTGYFNAFGLHENVLKQPIGWNANKC</sequence>
<dbReference type="VEuPathDB" id="AmoebaDB:NAEGRDRAFT_71783"/>
<evidence type="ECO:0000256" key="1">
    <source>
        <dbReference type="SAM" id="SignalP"/>
    </source>
</evidence>
<keyword evidence="1" id="KW-0732">Signal</keyword>
<name>D2VS20_NAEGR</name>
<evidence type="ECO:0000313" key="3">
    <source>
        <dbReference type="Proteomes" id="UP000006671"/>
    </source>
</evidence>
<keyword evidence="3" id="KW-1185">Reference proteome</keyword>
<dbReference type="KEGG" id="ngr:NAEGRDRAFT_71783"/>
<dbReference type="InParanoid" id="D2VS20"/>
<reference evidence="2 3" key="1">
    <citation type="journal article" date="2010" name="Cell">
        <title>The genome of Naegleria gruberi illuminates early eukaryotic versatility.</title>
        <authorList>
            <person name="Fritz-Laylin L.K."/>
            <person name="Prochnik S.E."/>
            <person name="Ginger M.L."/>
            <person name="Dacks J.B."/>
            <person name="Carpenter M.L."/>
            <person name="Field M.C."/>
            <person name="Kuo A."/>
            <person name="Paredez A."/>
            <person name="Chapman J."/>
            <person name="Pham J."/>
            <person name="Shu S."/>
            <person name="Neupane R."/>
            <person name="Cipriano M."/>
            <person name="Mancuso J."/>
            <person name="Tu H."/>
            <person name="Salamov A."/>
            <person name="Lindquist E."/>
            <person name="Shapiro H."/>
            <person name="Lucas S."/>
            <person name="Grigoriev I.V."/>
            <person name="Cande W.Z."/>
            <person name="Fulton C."/>
            <person name="Rokhsar D.S."/>
            <person name="Dawson S.C."/>
        </authorList>
    </citation>
    <scope>NUCLEOTIDE SEQUENCE [LARGE SCALE GENOMIC DNA]</scope>
    <source>
        <strain evidence="2 3">NEG-M</strain>
    </source>
</reference>